<keyword evidence="5" id="KW-1185">Reference proteome</keyword>
<feature type="compositionally biased region" description="Basic and acidic residues" evidence="3">
    <location>
        <begin position="1"/>
        <end position="13"/>
    </location>
</feature>
<dbReference type="Pfam" id="PF15228">
    <property type="entry name" value="DAP"/>
    <property type="match status" value="1"/>
</dbReference>
<feature type="compositionally biased region" description="Polar residues" evidence="3">
    <location>
        <begin position="74"/>
        <end position="86"/>
    </location>
</feature>
<comment type="similarity">
    <text evidence="2">Belongs to the DAP-DAPL1 family.</text>
</comment>
<gene>
    <name evidence="4" type="primary">dap</name>
</gene>
<feature type="region of interest" description="Disordered" evidence="3">
    <location>
        <begin position="69"/>
        <end position="101"/>
    </location>
</feature>
<dbReference type="GO" id="GO:0006417">
    <property type="term" value="P:regulation of translation"/>
    <property type="evidence" value="ECO:0007669"/>
    <property type="project" value="UniProtKB-KW"/>
</dbReference>
<feature type="region of interest" description="Disordered" evidence="3">
    <location>
        <begin position="1"/>
        <end position="55"/>
    </location>
</feature>
<evidence type="ECO:0000256" key="1">
    <source>
        <dbReference type="ARBA" id="ARBA00022845"/>
    </source>
</evidence>
<proteinExistence type="inferred from homology"/>
<dbReference type="Ensembl" id="ENSENLT00000026274.1">
    <property type="protein sequence ID" value="ENSENLP00000025469.1"/>
    <property type="gene ID" value="ENSENLG00000011479.1"/>
</dbReference>
<name>A0A665V1M0_ECHNA</name>
<accession>A0A665V1M0</accession>
<reference evidence="4" key="2">
    <citation type="submission" date="2025-08" db="UniProtKB">
        <authorList>
            <consortium name="Ensembl"/>
        </authorList>
    </citation>
    <scope>IDENTIFICATION</scope>
</reference>
<reference evidence="4" key="1">
    <citation type="submission" date="2021-04" db="EMBL/GenBank/DDBJ databases">
        <authorList>
            <consortium name="Wellcome Sanger Institute Data Sharing"/>
        </authorList>
    </citation>
    <scope>NUCLEOTIDE SEQUENCE [LARGE SCALE GENOMIC DNA]</scope>
</reference>
<evidence type="ECO:0000256" key="3">
    <source>
        <dbReference type="SAM" id="MobiDB-lite"/>
    </source>
</evidence>
<dbReference type="GO" id="GO:0034198">
    <property type="term" value="P:cellular response to amino acid starvation"/>
    <property type="evidence" value="ECO:0007669"/>
    <property type="project" value="TreeGrafter"/>
</dbReference>
<dbReference type="AlphaFoldDB" id="A0A665V1M0"/>
<reference evidence="4" key="3">
    <citation type="submission" date="2025-09" db="UniProtKB">
        <authorList>
            <consortium name="Ensembl"/>
        </authorList>
    </citation>
    <scope>IDENTIFICATION</scope>
</reference>
<dbReference type="PANTHER" id="PTHR13177">
    <property type="entry name" value="DEATH-ASSOCIATED PROTEIN 1"/>
    <property type="match status" value="1"/>
</dbReference>
<dbReference type="Proteomes" id="UP000472264">
    <property type="component" value="Chromosome 20"/>
</dbReference>
<dbReference type="PANTHER" id="PTHR13177:SF3">
    <property type="entry name" value="DEATH-ASSOCIATED PROTEIN 1"/>
    <property type="match status" value="1"/>
</dbReference>
<evidence type="ECO:0000313" key="4">
    <source>
        <dbReference type="Ensembl" id="ENSENLP00000025469.1"/>
    </source>
</evidence>
<evidence type="ECO:0008006" key="6">
    <source>
        <dbReference type="Google" id="ProtNLM"/>
    </source>
</evidence>
<dbReference type="InterPro" id="IPR024130">
    <property type="entry name" value="DAP1/DAPL1"/>
</dbReference>
<keyword evidence="1" id="KW-0810">Translation regulation</keyword>
<evidence type="ECO:0000313" key="5">
    <source>
        <dbReference type="Proteomes" id="UP000472264"/>
    </source>
</evidence>
<dbReference type="GO" id="GO:0010507">
    <property type="term" value="P:negative regulation of autophagy"/>
    <property type="evidence" value="ECO:0007669"/>
    <property type="project" value="TreeGrafter"/>
</dbReference>
<organism evidence="4 5">
    <name type="scientific">Echeneis naucrates</name>
    <name type="common">Live sharksucker</name>
    <dbReference type="NCBI Taxonomy" id="173247"/>
    <lineage>
        <taxon>Eukaryota</taxon>
        <taxon>Metazoa</taxon>
        <taxon>Chordata</taxon>
        <taxon>Craniata</taxon>
        <taxon>Vertebrata</taxon>
        <taxon>Euteleostomi</taxon>
        <taxon>Actinopterygii</taxon>
        <taxon>Neopterygii</taxon>
        <taxon>Teleostei</taxon>
        <taxon>Neoteleostei</taxon>
        <taxon>Acanthomorphata</taxon>
        <taxon>Carangaria</taxon>
        <taxon>Carangiformes</taxon>
        <taxon>Echeneidae</taxon>
        <taxon>Echeneis</taxon>
    </lineage>
</organism>
<dbReference type="GO" id="GO:0097190">
    <property type="term" value="P:apoptotic signaling pathway"/>
    <property type="evidence" value="ECO:0007669"/>
    <property type="project" value="TreeGrafter"/>
</dbReference>
<evidence type="ECO:0000256" key="2">
    <source>
        <dbReference type="ARBA" id="ARBA00038025"/>
    </source>
</evidence>
<dbReference type="GO" id="GO:0070513">
    <property type="term" value="F:death domain binding"/>
    <property type="evidence" value="ECO:0007669"/>
    <property type="project" value="TreeGrafter"/>
</dbReference>
<protein>
    <recommendedName>
        <fullName evidence="6">Death-associated protein</fullName>
    </recommendedName>
</protein>
<sequence length="101" mass="10728">MSSPPKEKVETKGGHPPAVKAGGMRIVQKHQAAAAPEPPQKDDDEEYVSSSPPKVPVIVSGVVTKELLKDYRPPSTTDSGSMSCTDKFQPRAIQPSSGLQC</sequence>